<dbReference type="Gene3D" id="3.40.50.300">
    <property type="entry name" value="P-loop containing nucleotide triphosphate hydrolases"/>
    <property type="match status" value="1"/>
</dbReference>
<reference evidence="1 2" key="1">
    <citation type="submission" date="2020-10" db="EMBL/GenBank/DDBJ databases">
        <title>Campylobacter and Helicobacter PacBio genomes.</title>
        <authorList>
            <person name="Lane C."/>
        </authorList>
    </citation>
    <scope>NUCLEOTIDE SEQUENCE [LARGE SCALE GENOMIC DNA]</scope>
    <source>
        <strain evidence="1 2">2016D-0074</strain>
    </source>
</reference>
<sequence>MIFLIGGESHTGKTLLAQKLLEKFYYPYLSLDHLKMGLIKGLKDFPFKIDEDENIGDFLFPIIDGIIKTNIENKQNLIIEGIYFTPKVMQKFKNNSYIKMLYIIFSKEYILQNYELIYQKENIIETRLTSEKENINILISNHQYLKSQCENFNLPFLEIKKDYEIEIQKAFEFFV</sequence>
<dbReference type="EMBL" id="CP063079">
    <property type="protein sequence ID" value="QOQ89475.1"/>
    <property type="molecule type" value="Genomic_DNA"/>
</dbReference>
<keyword evidence="2" id="KW-1185">Reference proteome</keyword>
<protein>
    <recommendedName>
        <fullName evidence="3">Adenylate kinase</fullName>
    </recommendedName>
</protein>
<name>A0ABX6TUX6_9BACT</name>
<dbReference type="SUPFAM" id="SSF52540">
    <property type="entry name" value="P-loop containing nucleoside triphosphate hydrolases"/>
    <property type="match status" value="1"/>
</dbReference>
<accession>A0ABX6TUX6</accession>
<dbReference type="RefSeq" id="WP_044598059.1">
    <property type="nucleotide sequence ID" value="NZ_CP063079.1"/>
</dbReference>
<evidence type="ECO:0000313" key="1">
    <source>
        <dbReference type="EMBL" id="QOQ89475.1"/>
    </source>
</evidence>
<dbReference type="Proteomes" id="UP000595070">
    <property type="component" value="Chromosome"/>
</dbReference>
<gene>
    <name evidence="1" type="ORF">IMC75_03180</name>
</gene>
<dbReference type="InterPro" id="IPR027417">
    <property type="entry name" value="P-loop_NTPase"/>
</dbReference>
<evidence type="ECO:0008006" key="3">
    <source>
        <dbReference type="Google" id="ProtNLM"/>
    </source>
</evidence>
<proteinExistence type="predicted"/>
<organism evidence="1 2">
    <name type="scientific">Campylobacter peloridis</name>
    <dbReference type="NCBI Taxonomy" id="488546"/>
    <lineage>
        <taxon>Bacteria</taxon>
        <taxon>Pseudomonadati</taxon>
        <taxon>Campylobacterota</taxon>
        <taxon>Epsilonproteobacteria</taxon>
        <taxon>Campylobacterales</taxon>
        <taxon>Campylobacteraceae</taxon>
        <taxon>Campylobacter</taxon>
    </lineage>
</organism>
<evidence type="ECO:0000313" key="2">
    <source>
        <dbReference type="Proteomes" id="UP000595070"/>
    </source>
</evidence>